<keyword evidence="2" id="KW-1185">Reference proteome</keyword>
<name>A0A4S3KLP8_9GAMM</name>
<evidence type="ECO:0008006" key="3">
    <source>
        <dbReference type="Google" id="ProtNLM"/>
    </source>
</evidence>
<organism evidence="1 2">
    <name type="scientific">Metallibacterium scheffleri</name>
    <dbReference type="NCBI Taxonomy" id="993689"/>
    <lineage>
        <taxon>Bacteria</taxon>
        <taxon>Pseudomonadati</taxon>
        <taxon>Pseudomonadota</taxon>
        <taxon>Gammaproteobacteria</taxon>
        <taxon>Lysobacterales</taxon>
        <taxon>Rhodanobacteraceae</taxon>
        <taxon>Metallibacterium</taxon>
    </lineage>
</organism>
<sequence>MGAADARRAASALNRLGLGAHNGEIVALGDAEAWALRQSSQRAEDLGVFTGLPDSLDYLRKEAQLQQQRRALKRADAGTPRPPAIGKDGKPVNPLARLYVQMFGADLRREASARWQLAARSETPFAERLVRFWSNHFAVSVDKFPVRLYAAPMEREAIRPHLNGRFYDMLIAVEQHPAMLRYLDQAQSVGPDSPLAERVDRRLARRADGQPARKLGLNENLAREIMELHTLGVGAHYTQADVTQFARALTGWSLPTPRELEQGEVTAAFKFRPFAHEPGNVSVLGKVYDQRGEDQAKAILADFAMHPATAWHLASKLATHCVSDTPPPELVDAMAQAYRASGGLLPALYAALLQHAVTWAPEARKIRTPQDLLVAGLRAGAIDPGDKPQPWEGLLMRLGQPTFMPRSPAGYTDVAADWVAPDALWKRVQVAEALAERVVRVGLEPRALAAGVIGPALRPDTLTALARAEAPEQALALLFASPEFQWRV</sequence>
<dbReference type="InterPro" id="IPR014917">
    <property type="entry name" value="DUF1800"/>
</dbReference>
<protein>
    <recommendedName>
        <fullName evidence="3">DUF1800 domain-containing protein</fullName>
    </recommendedName>
</protein>
<evidence type="ECO:0000313" key="2">
    <source>
        <dbReference type="Proteomes" id="UP000307749"/>
    </source>
</evidence>
<dbReference type="Pfam" id="PF08811">
    <property type="entry name" value="DUF1800"/>
    <property type="match status" value="1"/>
</dbReference>
<gene>
    <name evidence="1" type="ORF">B1806_10290</name>
</gene>
<reference evidence="1 2" key="1">
    <citation type="submission" date="2017-02" db="EMBL/GenBank/DDBJ databases">
        <title>Whole genome sequencing of Metallibacterium scheffleri DSM 24874 (T).</title>
        <authorList>
            <person name="Kumar S."/>
            <person name="Patil P."/>
            <person name="Patil P.B."/>
        </authorList>
    </citation>
    <scope>NUCLEOTIDE SEQUENCE [LARGE SCALE GENOMIC DNA]</scope>
    <source>
        <strain evidence="1 2">DSM 24874</strain>
    </source>
</reference>
<dbReference type="EMBL" id="MWQO01000036">
    <property type="protein sequence ID" value="THD09709.1"/>
    <property type="molecule type" value="Genomic_DNA"/>
</dbReference>
<dbReference type="RefSeq" id="WP_081126654.1">
    <property type="nucleotide sequence ID" value="NZ_DAHXOC010000009.1"/>
</dbReference>
<proteinExistence type="predicted"/>
<dbReference type="STRING" id="993689.GCA_002077135_01358"/>
<dbReference type="OrthoDB" id="9772295at2"/>
<comment type="caution">
    <text evidence="1">The sequence shown here is derived from an EMBL/GenBank/DDBJ whole genome shotgun (WGS) entry which is preliminary data.</text>
</comment>
<dbReference type="AlphaFoldDB" id="A0A4S3KLP8"/>
<dbReference type="Proteomes" id="UP000307749">
    <property type="component" value="Unassembled WGS sequence"/>
</dbReference>
<accession>A0A4S3KLP8</accession>
<evidence type="ECO:0000313" key="1">
    <source>
        <dbReference type="EMBL" id="THD09709.1"/>
    </source>
</evidence>